<evidence type="ECO:0000256" key="2">
    <source>
        <dbReference type="ARBA" id="ARBA00022801"/>
    </source>
</evidence>
<dbReference type="GO" id="GO:0016020">
    <property type="term" value="C:membrane"/>
    <property type="evidence" value="ECO:0007669"/>
    <property type="project" value="InterPro"/>
</dbReference>
<proteinExistence type="predicted"/>
<protein>
    <recommendedName>
        <fullName evidence="6">Peptidase S24/S26A/S26B/S26C domain-containing protein</fullName>
    </recommendedName>
</protein>
<evidence type="ECO:0000256" key="4">
    <source>
        <dbReference type="ARBA" id="ARBA00023125"/>
    </source>
</evidence>
<feature type="domain" description="Peptidase S24/S26A/S26B/S26C" evidence="6">
    <location>
        <begin position="122"/>
        <end position="240"/>
    </location>
</feature>
<evidence type="ECO:0000259" key="6">
    <source>
        <dbReference type="Pfam" id="PF00717"/>
    </source>
</evidence>
<keyword evidence="5" id="KW-0804">Transcription</keyword>
<dbReference type="InterPro" id="IPR015927">
    <property type="entry name" value="Peptidase_S24_S26A/B/C"/>
</dbReference>
<dbReference type="Gene3D" id="2.10.109.10">
    <property type="entry name" value="Umud Fragment, subunit A"/>
    <property type="match status" value="1"/>
</dbReference>
<dbReference type="PANTHER" id="PTHR40661">
    <property type="match status" value="1"/>
</dbReference>
<keyword evidence="4" id="KW-0238">DNA-binding</keyword>
<evidence type="ECO:0000256" key="5">
    <source>
        <dbReference type="ARBA" id="ARBA00023163"/>
    </source>
</evidence>
<accession>A0A249MUK6</accession>
<dbReference type="InterPro" id="IPR036286">
    <property type="entry name" value="LexA/Signal_pep-like_sf"/>
</dbReference>
<dbReference type="SUPFAM" id="SSF51306">
    <property type="entry name" value="LexA/Signal peptidase"/>
    <property type="match status" value="1"/>
</dbReference>
<dbReference type="CDD" id="cd06529">
    <property type="entry name" value="S24_LexA-like"/>
    <property type="match status" value="1"/>
</dbReference>
<keyword evidence="3" id="KW-0805">Transcription regulation</keyword>
<dbReference type="PROSITE" id="PS00501">
    <property type="entry name" value="SPASE_I_1"/>
    <property type="match status" value="1"/>
</dbReference>
<evidence type="ECO:0000313" key="7">
    <source>
        <dbReference type="EMBL" id="ASY45008.1"/>
    </source>
</evidence>
<dbReference type="EMBL" id="CP022745">
    <property type="protein sequence ID" value="ASY45008.1"/>
    <property type="molecule type" value="Genomic_DNA"/>
</dbReference>
<evidence type="ECO:0000313" key="8">
    <source>
        <dbReference type="Proteomes" id="UP000217141"/>
    </source>
</evidence>
<dbReference type="GO" id="GO:0004252">
    <property type="term" value="F:serine-type endopeptidase activity"/>
    <property type="evidence" value="ECO:0007669"/>
    <property type="project" value="InterPro"/>
</dbReference>
<name>A0A249MUK6_SPHXE</name>
<dbReference type="RefSeq" id="WP_095687074.1">
    <property type="nucleotide sequence ID" value="NZ_CP022745.1"/>
</dbReference>
<evidence type="ECO:0000256" key="1">
    <source>
        <dbReference type="ARBA" id="ARBA00022670"/>
    </source>
</evidence>
<keyword evidence="1" id="KW-0645">Protease</keyword>
<organism evidence="7 8">
    <name type="scientific">Sphingobium xenophagum</name>
    <dbReference type="NCBI Taxonomy" id="121428"/>
    <lineage>
        <taxon>Bacteria</taxon>
        <taxon>Pseudomonadati</taxon>
        <taxon>Pseudomonadota</taxon>
        <taxon>Alphaproteobacteria</taxon>
        <taxon>Sphingomonadales</taxon>
        <taxon>Sphingomonadaceae</taxon>
        <taxon>Sphingobium</taxon>
    </lineage>
</organism>
<sequence>MSEASETPLQTFIRKAIANAPRARDFYDKRIQEATGTSGKPIYDLQRGKSTAPNAATLGHIAKALGQPLHLLASAANGEHVEPIPAKLLPPDAPEGHVTSDHHPTIKADDGSVALRHLDMSLSMGDGSNIDDYFEEGTFEFDANLLRTISRAPADRLIVGHGVGDSMNPTLHDRDLVIFDTTQTILNTTDKIWAISLFGAGGIKRLRPIARDRVLVISDNPALENQEVSTEDLRIMGRVIWSARRH</sequence>
<dbReference type="InterPro" id="IPR019756">
    <property type="entry name" value="Pept_S26A_signal_pept_1_Ser-AS"/>
</dbReference>
<keyword evidence="2" id="KW-0378">Hydrolase</keyword>
<evidence type="ECO:0000256" key="3">
    <source>
        <dbReference type="ARBA" id="ARBA00023015"/>
    </source>
</evidence>
<dbReference type="Pfam" id="PF00717">
    <property type="entry name" value="Peptidase_S24"/>
    <property type="match status" value="1"/>
</dbReference>
<dbReference type="KEGG" id="shyd:CJD35_11560"/>
<dbReference type="GO" id="GO:0006508">
    <property type="term" value="P:proteolysis"/>
    <property type="evidence" value="ECO:0007669"/>
    <property type="project" value="UniProtKB-KW"/>
</dbReference>
<dbReference type="Proteomes" id="UP000217141">
    <property type="component" value="Chromosome I"/>
</dbReference>
<dbReference type="AlphaFoldDB" id="A0A249MUK6"/>
<gene>
    <name evidence="7" type="ORF">CJD35_11560</name>
</gene>
<reference evidence="7 8" key="1">
    <citation type="submission" date="2017-08" db="EMBL/GenBank/DDBJ databases">
        <title>Whole Genome Sequence of Sphingobium hydrophobicum C1: Insights into Adaption to the Electronic-waste Contaminated Sediment.</title>
        <authorList>
            <person name="Song D."/>
            <person name="Chen X."/>
            <person name="Xu M."/>
        </authorList>
    </citation>
    <scope>NUCLEOTIDE SEQUENCE [LARGE SCALE GENOMIC DNA]</scope>
    <source>
        <strain evidence="7 8">C1</strain>
    </source>
</reference>
<dbReference type="PANTHER" id="PTHR40661:SF3">
    <property type="entry name" value="FELS-1 PROPHAGE TRANSCRIPTIONAL REGULATOR"/>
    <property type="match status" value="1"/>
</dbReference>
<dbReference type="GO" id="GO:0003677">
    <property type="term" value="F:DNA binding"/>
    <property type="evidence" value="ECO:0007669"/>
    <property type="project" value="UniProtKB-KW"/>
</dbReference>
<dbReference type="InterPro" id="IPR039418">
    <property type="entry name" value="LexA-like"/>
</dbReference>